<feature type="domain" description="GST C-terminal" evidence="3">
    <location>
        <begin position="69"/>
        <end position="186"/>
    </location>
</feature>
<dbReference type="Gene3D" id="3.40.30.10">
    <property type="entry name" value="Glutaredoxin"/>
    <property type="match status" value="1"/>
</dbReference>
<dbReference type="AlphaFoldDB" id="A0A1D7V2G6"/>
<dbReference type="SFLD" id="SFLDS00019">
    <property type="entry name" value="Glutathione_Transferase_(cytos"/>
    <property type="match status" value="1"/>
</dbReference>
<keyword evidence="4" id="KW-0808">Transferase</keyword>
<proteinExistence type="inferred from homology"/>
<dbReference type="InterPro" id="IPR040079">
    <property type="entry name" value="Glutathione_S-Trfase"/>
</dbReference>
<dbReference type="PROSITE" id="PS50404">
    <property type="entry name" value="GST_NTER"/>
    <property type="match status" value="1"/>
</dbReference>
<protein>
    <submittedName>
        <fullName evidence="4">Glutathione S-transferase</fullName>
    </submittedName>
</protein>
<evidence type="ECO:0000259" key="3">
    <source>
        <dbReference type="PROSITE" id="PS50405"/>
    </source>
</evidence>
<evidence type="ECO:0000313" key="5">
    <source>
        <dbReference type="Proteomes" id="UP000094197"/>
    </source>
</evidence>
<dbReference type="PANTHER" id="PTHR44051">
    <property type="entry name" value="GLUTATHIONE S-TRANSFERASE-RELATED"/>
    <property type="match status" value="1"/>
</dbReference>
<name>A0A1D7V2G6_9LEPT</name>
<dbReference type="SUPFAM" id="SSF52833">
    <property type="entry name" value="Thioredoxin-like"/>
    <property type="match status" value="1"/>
</dbReference>
<gene>
    <name evidence="4" type="ORF">A0128_10265</name>
</gene>
<dbReference type="KEGG" id="laj:A0128_10265"/>
<dbReference type="CDD" id="cd03206">
    <property type="entry name" value="GST_C_7"/>
    <property type="match status" value="1"/>
</dbReference>
<evidence type="ECO:0000259" key="2">
    <source>
        <dbReference type="PROSITE" id="PS50404"/>
    </source>
</evidence>
<feature type="domain" description="GST N-terminal" evidence="2">
    <location>
        <begin position="1"/>
        <end position="64"/>
    </location>
</feature>
<reference evidence="4 5" key="1">
    <citation type="submission" date="2016-04" db="EMBL/GenBank/DDBJ databases">
        <title>Complete genome seqeunce of Leptospira alstonii serovar Room22.</title>
        <authorList>
            <person name="Nally J.E."/>
            <person name="Bayles D.O."/>
            <person name="Hurley D."/>
            <person name="Fanning S."/>
            <person name="McMahon B.J."/>
            <person name="Arent Z."/>
        </authorList>
    </citation>
    <scope>NUCLEOTIDE SEQUENCE [LARGE SCALE GENOMIC DNA]</scope>
    <source>
        <strain evidence="4 5">GWTS #1</strain>
    </source>
</reference>
<dbReference type="InterPro" id="IPR004046">
    <property type="entry name" value="GST_C"/>
</dbReference>
<dbReference type="Pfam" id="PF02798">
    <property type="entry name" value="GST_N"/>
    <property type="match status" value="1"/>
</dbReference>
<dbReference type="Gene3D" id="1.20.1050.10">
    <property type="match status" value="1"/>
</dbReference>
<dbReference type="SFLD" id="SFLDG00358">
    <property type="entry name" value="Main_(cytGST)"/>
    <property type="match status" value="1"/>
</dbReference>
<dbReference type="PANTHER" id="PTHR44051:SF2">
    <property type="entry name" value="HYPOTHETICAL GLUTATHIONE S-TRANSFERASE LIKE PROTEIN"/>
    <property type="match status" value="1"/>
</dbReference>
<dbReference type="InterPro" id="IPR036282">
    <property type="entry name" value="Glutathione-S-Trfase_C_sf"/>
</dbReference>
<dbReference type="Proteomes" id="UP000094197">
    <property type="component" value="Chromosome 1"/>
</dbReference>
<dbReference type="InterPro" id="IPR010987">
    <property type="entry name" value="Glutathione-S-Trfase_C-like"/>
</dbReference>
<keyword evidence="5" id="KW-1185">Reference proteome</keyword>
<dbReference type="SUPFAM" id="SSF47616">
    <property type="entry name" value="GST C-terminal domain-like"/>
    <property type="match status" value="1"/>
</dbReference>
<dbReference type="EMBL" id="CP015217">
    <property type="protein sequence ID" value="AOP36022.1"/>
    <property type="molecule type" value="Genomic_DNA"/>
</dbReference>
<dbReference type="PROSITE" id="PS50405">
    <property type="entry name" value="GST_CTER"/>
    <property type="match status" value="1"/>
</dbReference>
<evidence type="ECO:0000313" key="4">
    <source>
        <dbReference type="EMBL" id="AOP36022.1"/>
    </source>
</evidence>
<comment type="similarity">
    <text evidence="1">Belongs to the GST superfamily.</text>
</comment>
<accession>A0A1D7V2G6</accession>
<sequence>MLLSMLNLEYTSRPVNGAEREQKSENFLSMNPFGQVPVLKDKDVLIRDSQAILVYLAIEYGKGEWFPKSGIGSAKVMQWLSTAANEVTRGPAALRTHYRFGKSIQVEEAVIITNQLLNLLENHLAKNLWLADERPTIADLAMYPYIALANEGKVDLEPYNQIRNWLGRVEKLPGYVSMPGIVLQSI</sequence>
<dbReference type="InterPro" id="IPR036249">
    <property type="entry name" value="Thioredoxin-like_sf"/>
</dbReference>
<dbReference type="GO" id="GO:0016740">
    <property type="term" value="F:transferase activity"/>
    <property type="evidence" value="ECO:0007669"/>
    <property type="project" value="UniProtKB-KW"/>
</dbReference>
<dbReference type="Pfam" id="PF00043">
    <property type="entry name" value="GST_C"/>
    <property type="match status" value="1"/>
</dbReference>
<dbReference type="InterPro" id="IPR004045">
    <property type="entry name" value="Glutathione_S-Trfase_N"/>
</dbReference>
<evidence type="ECO:0000256" key="1">
    <source>
        <dbReference type="RuleBase" id="RU003494"/>
    </source>
</evidence>
<organism evidence="4 5">
    <name type="scientific">Leptospira tipperaryensis</name>
    <dbReference type="NCBI Taxonomy" id="2564040"/>
    <lineage>
        <taxon>Bacteria</taxon>
        <taxon>Pseudomonadati</taxon>
        <taxon>Spirochaetota</taxon>
        <taxon>Spirochaetia</taxon>
        <taxon>Leptospirales</taxon>
        <taxon>Leptospiraceae</taxon>
        <taxon>Leptospira</taxon>
    </lineage>
</organism>